<evidence type="ECO:0000256" key="3">
    <source>
        <dbReference type="ARBA" id="ARBA00022692"/>
    </source>
</evidence>
<dbReference type="GO" id="GO:0006465">
    <property type="term" value="P:signal peptide processing"/>
    <property type="evidence" value="ECO:0007669"/>
    <property type="project" value="UniProtKB-UniRule"/>
</dbReference>
<sequence length="177" mass="20491">MNTFLSRLNAMFAFSLSVTAGVTFACFLTTHFNDNREDVSIDINRIIVKNMEEFYVGQKHDLGHLQFSLKANMTPVFNWNCKQLFLYLLAEYETTKNKVNQVVLWDKIIMRGQDANLNINKMNTKYYFFDDGSDLRGRKVTLSLHWNVIPNSGYLWRVRGNGNLTITVPDAYGTSRI</sequence>
<evidence type="ECO:0000256" key="6">
    <source>
        <dbReference type="ARBA" id="ARBA00022989"/>
    </source>
</evidence>
<dbReference type="Pfam" id="PF04573">
    <property type="entry name" value="SPC22"/>
    <property type="match status" value="1"/>
</dbReference>
<evidence type="ECO:0000256" key="10">
    <source>
        <dbReference type="PIRNR" id="PIRNR016089"/>
    </source>
</evidence>
<accession>A0A6F9DUH2</accession>
<evidence type="ECO:0000256" key="4">
    <source>
        <dbReference type="ARBA" id="ARBA00022824"/>
    </source>
</evidence>
<dbReference type="InterPro" id="IPR007653">
    <property type="entry name" value="SPC3"/>
</dbReference>
<evidence type="ECO:0000256" key="5">
    <source>
        <dbReference type="ARBA" id="ARBA00022968"/>
    </source>
</evidence>
<evidence type="ECO:0000256" key="1">
    <source>
        <dbReference type="ARBA" id="ARBA00004648"/>
    </source>
</evidence>
<keyword evidence="7 10" id="KW-0472">Membrane</keyword>
<reference evidence="11" key="1">
    <citation type="submission" date="2020-04" db="EMBL/GenBank/DDBJ databases">
        <authorList>
            <person name="Neveu A P."/>
        </authorList>
    </citation>
    <scope>NUCLEOTIDE SEQUENCE</scope>
    <source>
        <tissue evidence="11">Whole embryo</tissue>
    </source>
</reference>
<dbReference type="AlphaFoldDB" id="A0A6F9DUH2"/>
<evidence type="ECO:0000256" key="8">
    <source>
        <dbReference type="ARBA" id="ARBA00029556"/>
    </source>
</evidence>
<comment type="similarity">
    <text evidence="2 10">Belongs to the SPCS3 family.</text>
</comment>
<keyword evidence="3" id="KW-0812">Transmembrane</keyword>
<dbReference type="PIRSF" id="PIRSF016089">
    <property type="entry name" value="SPC22"/>
    <property type="match status" value="1"/>
</dbReference>
<dbReference type="PANTHER" id="PTHR12804">
    <property type="entry name" value="MICROSOMAL SIGNAL PEPTIDASE 23 KD SUBUNIT SPC22/23"/>
    <property type="match status" value="1"/>
</dbReference>
<evidence type="ECO:0000256" key="2">
    <source>
        <dbReference type="ARBA" id="ARBA00009289"/>
    </source>
</evidence>
<keyword evidence="5" id="KW-0735">Signal-anchor</keyword>
<dbReference type="PANTHER" id="PTHR12804:SF0">
    <property type="entry name" value="SIGNAL PEPTIDASE COMPLEX SUBUNIT 3"/>
    <property type="match status" value="1"/>
</dbReference>
<evidence type="ECO:0000313" key="11">
    <source>
        <dbReference type="EMBL" id="CAB3266525.1"/>
    </source>
</evidence>
<protein>
    <recommendedName>
        <fullName evidence="8 10">Signal peptidase complex subunit 3</fullName>
    </recommendedName>
</protein>
<keyword evidence="6" id="KW-1133">Transmembrane helix</keyword>
<comment type="function">
    <text evidence="9">Essential component of the signal peptidase complex (SPC) which catalyzes the cleavage of N-terminal signal sequences from nascent proteins as they are translocated into the lumen of the endoplasmic reticulum. Essential for the SPC catalytic activity, possibly by stabilizing and positioning the active center of the complex close to the lumenal surface.</text>
</comment>
<dbReference type="GO" id="GO:0045047">
    <property type="term" value="P:protein targeting to ER"/>
    <property type="evidence" value="ECO:0007669"/>
    <property type="project" value="TreeGrafter"/>
</dbReference>
<keyword evidence="4 10" id="KW-0256">Endoplasmic reticulum</keyword>
<proteinExistence type="evidence at transcript level"/>
<comment type="subcellular location">
    <subcellularLocation>
        <location evidence="1">Endoplasmic reticulum membrane</location>
        <topology evidence="1">Single-pass type II membrane protein</topology>
    </subcellularLocation>
</comment>
<gene>
    <name evidence="11" type="primary">Spcs3</name>
</gene>
<evidence type="ECO:0000256" key="7">
    <source>
        <dbReference type="ARBA" id="ARBA00023136"/>
    </source>
</evidence>
<organism evidence="11">
    <name type="scientific">Phallusia mammillata</name>
    <dbReference type="NCBI Taxonomy" id="59560"/>
    <lineage>
        <taxon>Eukaryota</taxon>
        <taxon>Metazoa</taxon>
        <taxon>Chordata</taxon>
        <taxon>Tunicata</taxon>
        <taxon>Ascidiacea</taxon>
        <taxon>Phlebobranchia</taxon>
        <taxon>Ascidiidae</taxon>
        <taxon>Phallusia</taxon>
    </lineage>
</organism>
<evidence type="ECO:0000256" key="9">
    <source>
        <dbReference type="ARBA" id="ARBA00046080"/>
    </source>
</evidence>
<dbReference type="GO" id="GO:0005787">
    <property type="term" value="C:signal peptidase complex"/>
    <property type="evidence" value="ECO:0007669"/>
    <property type="project" value="UniProtKB-UniRule"/>
</dbReference>
<dbReference type="EMBL" id="LR790663">
    <property type="protein sequence ID" value="CAB3266525.1"/>
    <property type="molecule type" value="mRNA"/>
</dbReference>
<dbReference type="PROSITE" id="PS51257">
    <property type="entry name" value="PROKAR_LIPOPROTEIN"/>
    <property type="match status" value="1"/>
</dbReference>
<name>A0A6F9DUH2_9ASCI</name>